<dbReference type="Proteomes" id="UP001497516">
    <property type="component" value="Chromosome 6"/>
</dbReference>
<evidence type="ECO:0000313" key="2">
    <source>
        <dbReference type="EMBL" id="CAL1393409.1"/>
    </source>
</evidence>
<dbReference type="Gene3D" id="3.60.10.10">
    <property type="entry name" value="Endonuclease/exonuclease/phosphatase"/>
    <property type="match status" value="1"/>
</dbReference>
<evidence type="ECO:0000259" key="1">
    <source>
        <dbReference type="Pfam" id="PF03372"/>
    </source>
</evidence>
<dbReference type="InterPro" id="IPR005135">
    <property type="entry name" value="Endo/exonuclease/phosphatase"/>
</dbReference>
<dbReference type="AlphaFoldDB" id="A0AAV2F5H2"/>
<evidence type="ECO:0000313" key="3">
    <source>
        <dbReference type="Proteomes" id="UP001497516"/>
    </source>
</evidence>
<dbReference type="InterPro" id="IPR036691">
    <property type="entry name" value="Endo/exonu/phosph_ase_sf"/>
</dbReference>
<protein>
    <recommendedName>
        <fullName evidence="1">Endonuclease/exonuclease/phosphatase domain-containing protein</fullName>
    </recommendedName>
</protein>
<accession>A0AAV2F5H2</accession>
<dbReference type="Pfam" id="PF03372">
    <property type="entry name" value="Exo_endo_phos"/>
    <property type="match status" value="1"/>
</dbReference>
<keyword evidence="3" id="KW-1185">Reference proteome</keyword>
<dbReference type="PANTHER" id="PTHR35218:SF9">
    <property type="entry name" value="ENDONUCLEASE_EXONUCLEASE_PHOSPHATASE DOMAIN-CONTAINING PROTEIN"/>
    <property type="match status" value="1"/>
</dbReference>
<gene>
    <name evidence="2" type="ORF">LTRI10_LOCUS33989</name>
</gene>
<dbReference type="GO" id="GO:0003824">
    <property type="term" value="F:catalytic activity"/>
    <property type="evidence" value="ECO:0007669"/>
    <property type="project" value="InterPro"/>
</dbReference>
<organism evidence="2 3">
    <name type="scientific">Linum trigynum</name>
    <dbReference type="NCBI Taxonomy" id="586398"/>
    <lineage>
        <taxon>Eukaryota</taxon>
        <taxon>Viridiplantae</taxon>
        <taxon>Streptophyta</taxon>
        <taxon>Embryophyta</taxon>
        <taxon>Tracheophyta</taxon>
        <taxon>Spermatophyta</taxon>
        <taxon>Magnoliopsida</taxon>
        <taxon>eudicotyledons</taxon>
        <taxon>Gunneridae</taxon>
        <taxon>Pentapetalae</taxon>
        <taxon>rosids</taxon>
        <taxon>fabids</taxon>
        <taxon>Malpighiales</taxon>
        <taxon>Linaceae</taxon>
        <taxon>Linum</taxon>
    </lineage>
</organism>
<feature type="domain" description="Endonuclease/exonuclease/phosphatase" evidence="1">
    <location>
        <begin position="7"/>
        <end position="225"/>
    </location>
</feature>
<dbReference type="PANTHER" id="PTHR35218">
    <property type="entry name" value="RNASE H DOMAIN-CONTAINING PROTEIN"/>
    <property type="match status" value="1"/>
</dbReference>
<proteinExistence type="predicted"/>
<dbReference type="SUPFAM" id="SSF56219">
    <property type="entry name" value="DNase I-like"/>
    <property type="match status" value="1"/>
</dbReference>
<dbReference type="EMBL" id="OZ034819">
    <property type="protein sequence ID" value="CAL1393409.1"/>
    <property type="molecule type" value="Genomic_DNA"/>
</dbReference>
<name>A0AAV2F5H2_9ROSI</name>
<sequence>MDYKFFSWNCRGAGGKGFLRAFREYRRKFKPHIVITLEPRISGDRALKVIREMGFDNELVVDAIGFLGGIWVSWNSNDLTITRIHTHHQCLHMQVQGRMQQDVAWQLSAVYGCPAPVQRRELWDFLRSITEGMTQSWLLVGDFNSIISPSEKLGGAPFDASRIRDFQDVIQDTELIDLGFVGPAYTWFRTGLRERLDRGMANNAWISAFPEIVVRHLPRMNKSDHRPLLVSLREPHTPAGPKPFRFLAAWLTHENFWEMMDEAWAKGHSFTSSAEAFAQDARGWNRNVFGHVTRRKDNLLRRIEELEQNGSGTGNSAQLQQAQEELELVLFQEELLWC</sequence>
<reference evidence="2 3" key="1">
    <citation type="submission" date="2024-04" db="EMBL/GenBank/DDBJ databases">
        <authorList>
            <person name="Fracassetti M."/>
        </authorList>
    </citation>
    <scope>NUCLEOTIDE SEQUENCE [LARGE SCALE GENOMIC DNA]</scope>
</reference>